<dbReference type="PANTHER" id="PTHR39447">
    <property type="entry name" value="ALPHA-L-ARABINOFURANOSIDASE B"/>
    <property type="match status" value="1"/>
</dbReference>
<dbReference type="InterPro" id="IPR000772">
    <property type="entry name" value="Ricin_B_lectin"/>
</dbReference>
<feature type="chain" id="PRO_5047527837" evidence="1">
    <location>
        <begin position="45"/>
        <end position="618"/>
    </location>
</feature>
<evidence type="ECO:0000256" key="1">
    <source>
        <dbReference type="SAM" id="SignalP"/>
    </source>
</evidence>
<evidence type="ECO:0000313" key="4">
    <source>
        <dbReference type="Proteomes" id="UP000778578"/>
    </source>
</evidence>
<dbReference type="EMBL" id="JAINZZ010000069">
    <property type="protein sequence ID" value="MBY8882314.1"/>
    <property type="molecule type" value="Genomic_DNA"/>
</dbReference>
<proteinExistence type="predicted"/>
<gene>
    <name evidence="3" type="ORF">K7862_32465</name>
</gene>
<dbReference type="Proteomes" id="UP000778578">
    <property type="component" value="Unassembled WGS sequence"/>
</dbReference>
<evidence type="ECO:0000259" key="2">
    <source>
        <dbReference type="SMART" id="SM00458"/>
    </source>
</evidence>
<dbReference type="Gene3D" id="2.80.10.50">
    <property type="match status" value="2"/>
</dbReference>
<comment type="caution">
    <text evidence="3">The sequence shown here is derived from an EMBL/GenBank/DDBJ whole genome shotgun (WGS) entry which is preliminary data.</text>
</comment>
<dbReference type="InterPro" id="IPR035992">
    <property type="entry name" value="Ricin_B-like_lectins"/>
</dbReference>
<dbReference type="RefSeq" id="WP_222968540.1">
    <property type="nucleotide sequence ID" value="NZ_JAINZZ010000069.1"/>
</dbReference>
<organism evidence="3 4">
    <name type="scientific">Actinacidiphila acidipaludis</name>
    <dbReference type="NCBI Taxonomy" id="2873382"/>
    <lineage>
        <taxon>Bacteria</taxon>
        <taxon>Bacillati</taxon>
        <taxon>Actinomycetota</taxon>
        <taxon>Actinomycetes</taxon>
        <taxon>Kitasatosporales</taxon>
        <taxon>Streptomycetaceae</taxon>
        <taxon>Actinacidiphila</taxon>
    </lineage>
</organism>
<name>A0ABS7QKJ6_9ACTN</name>
<feature type="domain" description="Ricin B lectin" evidence="2">
    <location>
        <begin position="491"/>
        <end position="618"/>
    </location>
</feature>
<dbReference type="InterPro" id="IPR015289">
    <property type="entry name" value="A-L-arabinofuranosidase_B_cat"/>
</dbReference>
<dbReference type="Pfam" id="PF09206">
    <property type="entry name" value="ArabFuran-catal"/>
    <property type="match status" value="1"/>
</dbReference>
<dbReference type="SMART" id="SM00458">
    <property type="entry name" value="RICIN"/>
    <property type="match status" value="2"/>
</dbReference>
<protein>
    <submittedName>
        <fullName evidence="3">Ricin-type beta-trefoil lectin domain protein</fullName>
    </submittedName>
</protein>
<sequence length="618" mass="62970">MTDHPPRNALRPALRRCRRVLLALGGALALTLGLLVGTSGPAHAAGTLPCDIYGDAGTPCVGAFSTVRALYSSYDGNLYQVLRVRDDAALDIGVLSAGGYADASAQNAFCTGAVCVITRIYDQSPRHNDLTIAGAGTAGAANVGAMANVLHVTVAGHAVYGVYVQPGVGYRHARAAGVATGGQPEGMYMVTSGTHTIRDCCFDFGNVEAAENDTGAGHMDALNISPITACNPCHGSGPWVQADLENGIFQADTNAHSVNGGNPSAFVTALLKNNGQTSFALQGGDSRSGGLTTWWNGALPPGYAPMHQEGSIVMGTGGDNSNRSGGSFFEGAITAGYPSDAADNSVQADIVSAGYAGDTAAVAPSTISAPGGTCVDVAGDDVSGDRAAVQLWGCQSYAADQHWVHEADGSLSTLGRCLDINGNGTAAGTQVELWDCNGVGGQKWVQRSDGSLVNPQSGRCLDSPSGATANGTRLQIWDCNGTAAQQFTVGGGGMVAGPAAKCLDISADDVGGNGAAAQLWDCQSYALDQHWVHTSSNRLTTLGRCLDIAGNSTAQNALVQLWDCGSAGGQVWVQQSDGSLLNPQSGRCLDATNGATANGTRLQIHDCNGTAAQKFALS</sequence>
<feature type="domain" description="Ricin B lectin" evidence="2">
    <location>
        <begin position="363"/>
        <end position="490"/>
    </location>
</feature>
<dbReference type="SUPFAM" id="SSF49899">
    <property type="entry name" value="Concanavalin A-like lectins/glucanases"/>
    <property type="match status" value="1"/>
</dbReference>
<reference evidence="3 4" key="1">
    <citation type="submission" date="2021-08" db="EMBL/GenBank/DDBJ databases">
        <title>WGS of actinomycetes from Thailand.</title>
        <authorList>
            <person name="Thawai C."/>
        </authorList>
    </citation>
    <scope>NUCLEOTIDE SEQUENCE [LARGE SCALE GENOMIC DNA]</scope>
    <source>
        <strain evidence="3 4">PLK6-54</strain>
    </source>
</reference>
<feature type="signal peptide" evidence="1">
    <location>
        <begin position="1"/>
        <end position="44"/>
    </location>
</feature>
<dbReference type="Gene3D" id="2.60.120.200">
    <property type="match status" value="1"/>
</dbReference>
<dbReference type="SUPFAM" id="SSF50370">
    <property type="entry name" value="Ricin B-like lectins"/>
    <property type="match status" value="2"/>
</dbReference>
<accession>A0ABS7QKJ6</accession>
<dbReference type="PANTHER" id="PTHR39447:SF2">
    <property type="entry name" value="ALPHA-L-ARABINOFURANOSIDASE B"/>
    <property type="match status" value="1"/>
</dbReference>
<dbReference type="CDD" id="cd23451">
    <property type="entry name" value="beta-trefoil_Ricin_laminarinase"/>
    <property type="match status" value="2"/>
</dbReference>
<dbReference type="PROSITE" id="PS50231">
    <property type="entry name" value="RICIN_B_LECTIN"/>
    <property type="match status" value="2"/>
</dbReference>
<evidence type="ECO:0000313" key="3">
    <source>
        <dbReference type="EMBL" id="MBY8882314.1"/>
    </source>
</evidence>
<keyword evidence="4" id="KW-1185">Reference proteome</keyword>
<dbReference type="PROSITE" id="PS51318">
    <property type="entry name" value="TAT"/>
    <property type="match status" value="1"/>
</dbReference>
<dbReference type="InterPro" id="IPR038964">
    <property type="entry name" value="ABFB"/>
</dbReference>
<dbReference type="Pfam" id="PF00652">
    <property type="entry name" value="Ricin_B_lectin"/>
    <property type="match status" value="2"/>
</dbReference>
<dbReference type="InterPro" id="IPR013320">
    <property type="entry name" value="ConA-like_dom_sf"/>
</dbReference>
<dbReference type="InterPro" id="IPR006311">
    <property type="entry name" value="TAT_signal"/>
</dbReference>
<keyword evidence="1" id="KW-0732">Signal</keyword>